<dbReference type="AlphaFoldDB" id="A0A813A3Q6"/>
<dbReference type="GO" id="GO:0042626">
    <property type="term" value="F:ATPase-coupled transmembrane transporter activity"/>
    <property type="evidence" value="ECO:0007669"/>
    <property type="project" value="InterPro"/>
</dbReference>
<evidence type="ECO:0000256" key="7">
    <source>
        <dbReference type="ARBA" id="ARBA00022840"/>
    </source>
</evidence>
<dbReference type="OrthoDB" id="4139202at2759"/>
<feature type="domain" description="ABC transmembrane type-1" evidence="14">
    <location>
        <begin position="369"/>
        <end position="552"/>
    </location>
</feature>
<dbReference type="InterPro" id="IPR003593">
    <property type="entry name" value="AAA+_ATPase"/>
</dbReference>
<dbReference type="SUPFAM" id="SSF52540">
    <property type="entry name" value="P-loop containing nucleoside triphosphate hydrolases"/>
    <property type="match status" value="1"/>
</dbReference>
<feature type="transmembrane region" description="Helical" evidence="11">
    <location>
        <begin position="439"/>
        <end position="459"/>
    </location>
</feature>
<keyword evidence="5 12" id="KW-0732">Signal</keyword>
<feature type="domain" description="ABC transporter" evidence="13">
    <location>
        <begin position="561"/>
        <end position="786"/>
    </location>
</feature>
<dbReference type="InterPro" id="IPR003439">
    <property type="entry name" value="ABC_transporter-like_ATP-bd"/>
</dbReference>
<dbReference type="SUPFAM" id="SSF82784">
    <property type="entry name" value="OsmC-like"/>
    <property type="match status" value="1"/>
</dbReference>
<dbReference type="Gene3D" id="3.30.300.20">
    <property type="match status" value="1"/>
</dbReference>
<keyword evidence="2" id="KW-0813">Transport</keyword>
<feature type="compositionally biased region" description="Polar residues" evidence="10">
    <location>
        <begin position="950"/>
        <end position="961"/>
    </location>
</feature>
<dbReference type="Pfam" id="PF00005">
    <property type="entry name" value="ABC_tran"/>
    <property type="match status" value="1"/>
</dbReference>
<dbReference type="InterPro" id="IPR006311">
    <property type="entry name" value="TAT_signal"/>
</dbReference>
<dbReference type="Pfam" id="PF09084">
    <property type="entry name" value="NMT1"/>
    <property type="match status" value="1"/>
</dbReference>
<keyword evidence="3" id="KW-1003">Cell membrane</keyword>
<reference evidence="15" key="1">
    <citation type="submission" date="2021-02" db="EMBL/GenBank/DDBJ databases">
        <authorList>
            <person name="Dougan E. K."/>
            <person name="Rhodes N."/>
            <person name="Thang M."/>
            <person name="Chan C."/>
        </authorList>
    </citation>
    <scope>NUCLEOTIDE SEQUENCE</scope>
</reference>
<dbReference type="FunFam" id="3.40.190.10:FF:000050">
    <property type="entry name" value="Sulfonate ABC transporter substrate-binding protein"/>
    <property type="match status" value="1"/>
</dbReference>
<dbReference type="GO" id="GO:0005524">
    <property type="term" value="F:ATP binding"/>
    <property type="evidence" value="ECO:0007669"/>
    <property type="project" value="UniProtKB-KW"/>
</dbReference>
<dbReference type="NCBIfam" id="TIGR01728">
    <property type="entry name" value="SsuA_fam"/>
    <property type="match status" value="1"/>
</dbReference>
<gene>
    <name evidence="15" type="primary">ssuB</name>
    <name evidence="15" type="ORF">SNEC2469_LOCUS26628</name>
</gene>
<dbReference type="CDD" id="cd03293">
    <property type="entry name" value="ABC_NrtD_SsuB_transporters"/>
    <property type="match status" value="1"/>
</dbReference>
<feature type="transmembrane region" description="Helical" evidence="11">
    <location>
        <begin position="377"/>
        <end position="397"/>
    </location>
</feature>
<comment type="caution">
    <text evidence="15">The sequence shown here is derived from an EMBL/GenBank/DDBJ whole genome shotgun (WGS) entry which is preliminary data.</text>
</comment>
<keyword evidence="8 11" id="KW-1133">Transmembrane helix</keyword>
<dbReference type="Pfam" id="PF00528">
    <property type="entry name" value="BPD_transp_1"/>
    <property type="match status" value="1"/>
</dbReference>
<evidence type="ECO:0000256" key="4">
    <source>
        <dbReference type="ARBA" id="ARBA00022692"/>
    </source>
</evidence>
<feature type="region of interest" description="Disordered" evidence="10">
    <location>
        <begin position="950"/>
        <end position="979"/>
    </location>
</feature>
<keyword evidence="4 11" id="KW-0812">Transmembrane</keyword>
<dbReference type="SUPFAM" id="SSF161098">
    <property type="entry name" value="MetI-like"/>
    <property type="match status" value="1"/>
</dbReference>
<dbReference type="InterPro" id="IPR015168">
    <property type="entry name" value="SsuA/THI5"/>
</dbReference>
<evidence type="ECO:0000256" key="8">
    <source>
        <dbReference type="ARBA" id="ARBA00022989"/>
    </source>
</evidence>
<dbReference type="Proteomes" id="UP000601435">
    <property type="component" value="Unassembled WGS sequence"/>
</dbReference>
<dbReference type="PROSITE" id="PS50893">
    <property type="entry name" value="ABC_TRANSPORTER_2"/>
    <property type="match status" value="1"/>
</dbReference>
<evidence type="ECO:0000259" key="14">
    <source>
        <dbReference type="PROSITE" id="PS50928"/>
    </source>
</evidence>
<feature type="transmembrane region" description="Helical" evidence="11">
    <location>
        <begin position="534"/>
        <end position="553"/>
    </location>
</feature>
<comment type="subcellular location">
    <subcellularLocation>
        <location evidence="1">Cell membrane</location>
        <topology evidence="1">Multi-pass membrane protein</topology>
    </subcellularLocation>
</comment>
<proteinExistence type="predicted"/>
<keyword evidence="9 11" id="KW-0472">Membrane</keyword>
<evidence type="ECO:0000313" key="16">
    <source>
        <dbReference type="Proteomes" id="UP000601435"/>
    </source>
</evidence>
<evidence type="ECO:0000256" key="2">
    <source>
        <dbReference type="ARBA" id="ARBA00022448"/>
    </source>
</evidence>
<dbReference type="Gene3D" id="1.10.3720.10">
    <property type="entry name" value="MetI-like"/>
    <property type="match status" value="1"/>
</dbReference>
<protein>
    <submittedName>
        <fullName evidence="15">SsuB protein</fullName>
    </submittedName>
</protein>
<dbReference type="Gene3D" id="3.40.190.10">
    <property type="entry name" value="Periplasmic binding protein-like II"/>
    <property type="match status" value="2"/>
</dbReference>
<evidence type="ECO:0000256" key="9">
    <source>
        <dbReference type="ARBA" id="ARBA00023136"/>
    </source>
</evidence>
<dbReference type="CDD" id="cd06261">
    <property type="entry name" value="TM_PBP2"/>
    <property type="match status" value="1"/>
</dbReference>
<keyword evidence="16" id="KW-1185">Reference proteome</keyword>
<dbReference type="PROSITE" id="PS51318">
    <property type="entry name" value="TAT"/>
    <property type="match status" value="1"/>
</dbReference>
<evidence type="ECO:0000256" key="3">
    <source>
        <dbReference type="ARBA" id="ARBA00022475"/>
    </source>
</evidence>
<evidence type="ECO:0000256" key="12">
    <source>
        <dbReference type="SAM" id="SignalP"/>
    </source>
</evidence>
<dbReference type="InterPro" id="IPR036102">
    <property type="entry name" value="OsmC/Ohrsf"/>
</dbReference>
<feature type="chain" id="PRO_5033006944" evidence="12">
    <location>
        <begin position="24"/>
        <end position="979"/>
    </location>
</feature>
<dbReference type="InterPro" id="IPR050166">
    <property type="entry name" value="ABC_transporter_ATP-bind"/>
</dbReference>
<evidence type="ECO:0000256" key="11">
    <source>
        <dbReference type="SAM" id="Phobius"/>
    </source>
</evidence>
<dbReference type="InterPro" id="IPR000515">
    <property type="entry name" value="MetI-like"/>
</dbReference>
<accession>A0A813A3Q6</accession>
<dbReference type="PANTHER" id="PTHR42788">
    <property type="entry name" value="TAURINE IMPORT ATP-BINDING PROTEIN-RELATED"/>
    <property type="match status" value="1"/>
</dbReference>
<dbReference type="PROSITE" id="PS50928">
    <property type="entry name" value="ABC_TM1"/>
    <property type="match status" value="1"/>
</dbReference>
<dbReference type="Gene3D" id="3.40.50.300">
    <property type="entry name" value="P-loop containing nucleotide triphosphate hydrolases"/>
    <property type="match status" value="1"/>
</dbReference>
<dbReference type="GO" id="GO:0005886">
    <property type="term" value="C:plasma membrane"/>
    <property type="evidence" value="ECO:0007669"/>
    <property type="project" value="UniProtKB-SubCell"/>
</dbReference>
<dbReference type="InterPro" id="IPR010067">
    <property type="entry name" value="ABC_SsuA_sub-bd"/>
</dbReference>
<dbReference type="FunFam" id="1.10.3720.10:FF:000003">
    <property type="entry name" value="Aliphatic sulfonate ABC transporter permease"/>
    <property type="match status" value="1"/>
</dbReference>
<evidence type="ECO:0000256" key="5">
    <source>
        <dbReference type="ARBA" id="ARBA00022729"/>
    </source>
</evidence>
<dbReference type="InterPro" id="IPR003718">
    <property type="entry name" value="OsmC/Ohr_fam"/>
</dbReference>
<evidence type="ECO:0000313" key="15">
    <source>
        <dbReference type="EMBL" id="CAE7853606.1"/>
    </source>
</evidence>
<dbReference type="EMBL" id="CAJNJA010054563">
    <property type="protein sequence ID" value="CAE7853606.1"/>
    <property type="molecule type" value="Genomic_DNA"/>
</dbReference>
<dbReference type="Pfam" id="PF02566">
    <property type="entry name" value="OsmC"/>
    <property type="match status" value="1"/>
</dbReference>
<dbReference type="SUPFAM" id="SSF53850">
    <property type="entry name" value="Periplasmic binding protein-like II"/>
    <property type="match status" value="1"/>
</dbReference>
<keyword evidence="6" id="KW-0547">Nucleotide-binding</keyword>
<evidence type="ECO:0000256" key="6">
    <source>
        <dbReference type="ARBA" id="ARBA00022741"/>
    </source>
</evidence>
<dbReference type="PANTHER" id="PTHR42788:SF19">
    <property type="entry name" value="ALIPHATIC SULFONATES IMPORT ATP-BINDING PROTEIN SSUB 2"/>
    <property type="match status" value="1"/>
</dbReference>
<feature type="compositionally biased region" description="Basic and acidic residues" evidence="10">
    <location>
        <begin position="963"/>
        <end position="979"/>
    </location>
</feature>
<dbReference type="InterPro" id="IPR027417">
    <property type="entry name" value="P-loop_NTPase"/>
</dbReference>
<dbReference type="InterPro" id="IPR015946">
    <property type="entry name" value="KH_dom-like_a/b"/>
</dbReference>
<dbReference type="GO" id="GO:0016887">
    <property type="term" value="F:ATP hydrolysis activity"/>
    <property type="evidence" value="ECO:0007669"/>
    <property type="project" value="InterPro"/>
</dbReference>
<dbReference type="InterPro" id="IPR035906">
    <property type="entry name" value="MetI-like_sf"/>
</dbReference>
<feature type="transmembrane region" description="Helical" evidence="11">
    <location>
        <begin position="501"/>
        <end position="522"/>
    </location>
</feature>
<evidence type="ECO:0000256" key="1">
    <source>
        <dbReference type="ARBA" id="ARBA00004651"/>
    </source>
</evidence>
<feature type="transmembrane region" description="Helical" evidence="11">
    <location>
        <begin position="417"/>
        <end position="433"/>
    </location>
</feature>
<name>A0A813A3Q6_9DINO</name>
<dbReference type="SMART" id="SM00382">
    <property type="entry name" value="AAA"/>
    <property type="match status" value="1"/>
</dbReference>
<evidence type="ECO:0000259" key="13">
    <source>
        <dbReference type="PROSITE" id="PS50893"/>
    </source>
</evidence>
<sequence>MSTRRTFLSLAAAALATVGLVTADLSTAAPASAADTPERIGIDWAYYNPVAILLKNKGWLEEEFAEDGTEIRWVLSLGSNKALEFLRGGSLDFGSTAGGASVVGRATGLPIKAIYAYSKPEWTALVVRADSEIQSVADLQGKSVAVTRGTDPHIFLLRALAEAGLSEDDIKPVLLQHPDGYRALERGQVEAWAGLDPHMAKAELESGARLFFRNADLNTYGILNVREAFAQEHPETVARVLKVYERARRYALENPEELQAGLVEAAKIEPAVAARQLEQRTDITDPAIGQAHRETFLATGEVLQNIGVIGADVEIATVVDELIDSSFLTRQAADSGKATSRLELIPGYLLPAPGEVFNELAALWQSGELIDHILITAWRVAVGFAVGAAAATLLGALTGSSRLLRELLDPTLQALKAVPSLAWVPLFILWFGIFETSKVLLIAVGVFFPIYLNLVTGILGTDRKLVEVARICGLSRIDLVRRILVPATLPSYLTGLRAGLALGWMFVIAAELMGASEGLGFLMIDGQMTGRPAIIIGALILFALAGKLSDALIQTVATRLLSWQDGYGETQEKAALEGVSLTVGQHEIVSLVGTSGSGKSTLLRIVSGLEAPTSGAVSLDGRSVEAPTPEVGMVFQEPRLMPWLSVRENVRLALLDLPKPEQEARIAEALEDVGLAGFAEAYPRQLSGGMAQRTAIARALVRRPSFLLLDEPFSALDSFTRQKLQQHLLALWERSRFTLVFVTHDVLEAVTLSDRILVMRGHPGRIHREIHVDLPRPRARTAPEVRGLEEEIALQAPLKSKYREDATAGVVTFRAEGRLDEGISCKVDTGRALVDAGLHPAAGGLGDQACSGDMLLEALAACTGVTLRAVATAIGFDLRGGRVLVEGDLDFRGTLGVEREAPVGFQSLRLSFDLETDEPQERIDQLLKLTERFCVVLQTIQKPPQIETRQAVTETDLSGANQRIERAEPAKDGGDVRRL</sequence>
<feature type="signal peptide" evidence="12">
    <location>
        <begin position="1"/>
        <end position="23"/>
    </location>
</feature>
<organism evidence="15 16">
    <name type="scientific">Symbiodinium necroappetens</name>
    <dbReference type="NCBI Taxonomy" id="1628268"/>
    <lineage>
        <taxon>Eukaryota</taxon>
        <taxon>Sar</taxon>
        <taxon>Alveolata</taxon>
        <taxon>Dinophyceae</taxon>
        <taxon>Suessiales</taxon>
        <taxon>Symbiodiniaceae</taxon>
        <taxon>Symbiodinium</taxon>
    </lineage>
</organism>
<evidence type="ECO:0000256" key="10">
    <source>
        <dbReference type="SAM" id="MobiDB-lite"/>
    </source>
</evidence>
<keyword evidence="7" id="KW-0067">ATP-binding</keyword>